<dbReference type="OrthoDB" id="86287at2157"/>
<feature type="transmembrane region" description="Helical" evidence="1">
    <location>
        <begin position="288"/>
        <end position="309"/>
    </location>
</feature>
<keyword evidence="3" id="KW-1185">Reference proteome</keyword>
<dbReference type="GeneID" id="14211449"/>
<keyword evidence="1" id="KW-1133">Transmembrane helix</keyword>
<feature type="transmembrane region" description="Helical" evidence="1">
    <location>
        <begin position="411"/>
        <end position="432"/>
    </location>
</feature>
<evidence type="ECO:0008006" key="4">
    <source>
        <dbReference type="Google" id="ProtNLM"/>
    </source>
</evidence>
<dbReference type="STRING" id="1056495.Calag_0189"/>
<protein>
    <recommendedName>
        <fullName evidence="4">ABC-type transport system involved in multi-copper enzyme maturation, permease component</fullName>
    </recommendedName>
</protein>
<keyword evidence="1" id="KW-0812">Transmembrane</keyword>
<dbReference type="PANTHER" id="PTHR43471">
    <property type="entry name" value="ABC TRANSPORTER PERMEASE"/>
    <property type="match status" value="1"/>
</dbReference>
<gene>
    <name evidence="2" type="ordered locus">Calag_0189</name>
</gene>
<feature type="transmembrane region" description="Helical" evidence="1">
    <location>
        <begin position="329"/>
        <end position="348"/>
    </location>
</feature>
<dbReference type="Proteomes" id="UP000010469">
    <property type="component" value="Chromosome"/>
</dbReference>
<organism evidence="2 3">
    <name type="scientific">Caldisphaera lagunensis (strain DSM 15908 / JCM 11604 / ANMR 0165 / IC-154)</name>
    <dbReference type="NCBI Taxonomy" id="1056495"/>
    <lineage>
        <taxon>Archaea</taxon>
        <taxon>Thermoproteota</taxon>
        <taxon>Thermoprotei</taxon>
        <taxon>Acidilobales</taxon>
        <taxon>Caldisphaeraceae</taxon>
        <taxon>Caldisphaera</taxon>
    </lineage>
</organism>
<dbReference type="AlphaFoldDB" id="L0AA13"/>
<feature type="transmembrane region" description="Helical" evidence="1">
    <location>
        <begin position="246"/>
        <end position="267"/>
    </location>
</feature>
<dbReference type="Pfam" id="PF12679">
    <property type="entry name" value="ABC2_membrane_2"/>
    <property type="match status" value="1"/>
</dbReference>
<dbReference type="EMBL" id="CP003378">
    <property type="protein sequence ID" value="AFZ69972.1"/>
    <property type="molecule type" value="Genomic_DNA"/>
</dbReference>
<proteinExistence type="predicted"/>
<accession>L0AA13</accession>
<dbReference type="RefSeq" id="WP_015231870.1">
    <property type="nucleotide sequence ID" value="NC_019791.1"/>
</dbReference>
<evidence type="ECO:0000256" key="1">
    <source>
        <dbReference type="SAM" id="Phobius"/>
    </source>
</evidence>
<dbReference type="GO" id="GO:0005886">
    <property type="term" value="C:plasma membrane"/>
    <property type="evidence" value="ECO:0007669"/>
    <property type="project" value="UniProtKB-SubCell"/>
</dbReference>
<dbReference type="HOGENOM" id="CLU_625011_0_0_2"/>
<dbReference type="InParanoid" id="L0AA13"/>
<name>L0AA13_CALLD</name>
<evidence type="ECO:0000313" key="3">
    <source>
        <dbReference type="Proteomes" id="UP000010469"/>
    </source>
</evidence>
<dbReference type="KEGG" id="clg:Calag_0189"/>
<reference evidence="3" key="1">
    <citation type="submission" date="2012-03" db="EMBL/GenBank/DDBJ databases">
        <title>Complete genome of Caldisphaera lagunensis DSM 15908.</title>
        <authorList>
            <person name="Lucas S."/>
            <person name="Copeland A."/>
            <person name="Lapidus A."/>
            <person name="Glavina del Rio T."/>
            <person name="Dalin E."/>
            <person name="Tice H."/>
            <person name="Bruce D."/>
            <person name="Goodwin L."/>
            <person name="Pitluck S."/>
            <person name="Peters L."/>
            <person name="Mikhailova N."/>
            <person name="Teshima H."/>
            <person name="Kyrpides N."/>
            <person name="Mavromatis K."/>
            <person name="Ivanova N."/>
            <person name="Brettin T."/>
            <person name="Detter J.C."/>
            <person name="Han C."/>
            <person name="Larimer F."/>
            <person name="Land M."/>
            <person name="Hauser L."/>
            <person name="Markowitz V."/>
            <person name="Cheng J.-F."/>
            <person name="Hugenholtz P."/>
            <person name="Woyke T."/>
            <person name="Wu D."/>
            <person name="Spring S."/>
            <person name="Schroeder M."/>
            <person name="Brambilla E."/>
            <person name="Klenk H.-P."/>
            <person name="Eisen J.A."/>
        </authorList>
    </citation>
    <scope>NUCLEOTIDE SEQUENCE [LARGE SCALE GENOMIC DNA]</scope>
    <source>
        <strain evidence="3">DSM 15908 / JCM 11604 / IC-154</strain>
    </source>
</reference>
<keyword evidence="1" id="KW-0472">Membrane</keyword>
<dbReference type="eggNOG" id="arCOG02441">
    <property type="taxonomic scope" value="Archaea"/>
</dbReference>
<dbReference type="GO" id="GO:0140359">
    <property type="term" value="F:ABC-type transporter activity"/>
    <property type="evidence" value="ECO:0007669"/>
    <property type="project" value="InterPro"/>
</dbReference>
<sequence length="438" mass="47760" precursor="true">MSQAMIYDMKRTITKPLVIILIIGLVAAGIGVAYLEVRALSAQSSSYSVVYAMGIANNGTKIIALAINPQGNAIGNAKVLINNSWYVTNSSGYLTINQPNGTGFTFTNPTTIQINGVNYTATLSMVSLTGVNLKEKTAIIYVGTTTFPINGVNQNNITYRVYFAQESLTRFERGISSNLNYTYIGNITGFTIAKFNVKINVNEPVIFVRLEPMGTAYKLGNMTFTTTSSTLEVPDLQKTAITTASYVFAEFFPLVGLFLVNEMFASLRANGAIDFIASRPITRKQLLVSRYIGGTFALIVGSLITSLLIPITVSYLMGTSVSLNTIGKMFGMLLVDTIGFYSLLYLISSSIRKDFIPIGIVLYLILYLFNIFNIVALFTGIFDLMYVTPYGLYEVVMGGINLGFSASANNLIVSISGILWIIVPIILAIIIYDKNDLP</sequence>
<feature type="transmembrane region" description="Helical" evidence="1">
    <location>
        <begin position="360"/>
        <end position="382"/>
    </location>
</feature>
<evidence type="ECO:0000313" key="2">
    <source>
        <dbReference type="EMBL" id="AFZ69972.1"/>
    </source>
</evidence>